<dbReference type="InterPro" id="IPR050471">
    <property type="entry name" value="AB_hydrolase"/>
</dbReference>
<accession>A0A3S9YMJ2</accession>
<organism evidence="2 3">
    <name type="scientific">Streptomyces lydicus</name>
    <dbReference type="NCBI Taxonomy" id="47763"/>
    <lineage>
        <taxon>Bacteria</taxon>
        <taxon>Bacillati</taxon>
        <taxon>Actinomycetota</taxon>
        <taxon>Actinomycetes</taxon>
        <taxon>Kitasatosporales</taxon>
        <taxon>Streptomycetaceae</taxon>
        <taxon>Streptomyces</taxon>
    </lineage>
</organism>
<dbReference type="Proteomes" id="UP000275579">
    <property type="component" value="Chromosome"/>
</dbReference>
<dbReference type="EMBL" id="CP029042">
    <property type="protein sequence ID" value="AZS76098.1"/>
    <property type="molecule type" value="Genomic_DNA"/>
</dbReference>
<dbReference type="PANTHER" id="PTHR43433">
    <property type="entry name" value="HYDROLASE, ALPHA/BETA FOLD FAMILY PROTEIN"/>
    <property type="match status" value="1"/>
</dbReference>
<dbReference type="InterPro" id="IPR029058">
    <property type="entry name" value="AB_hydrolase_fold"/>
</dbReference>
<protein>
    <submittedName>
        <fullName evidence="2">Alpha/beta hydrolase</fullName>
    </submittedName>
</protein>
<reference evidence="2 3" key="1">
    <citation type="submission" date="2018-04" db="EMBL/GenBank/DDBJ databases">
        <title>Complete genome sequences of Streptomyces lydicus strain WYEC and characterization of antagonistic properties of biological control agents.</title>
        <authorList>
            <person name="Mariita R.M."/>
            <person name="Sello J.K."/>
        </authorList>
    </citation>
    <scope>NUCLEOTIDE SEQUENCE [LARGE SCALE GENOMIC DNA]</scope>
    <source>
        <strain evidence="2 3">WYEC 108</strain>
    </source>
</reference>
<dbReference type="AlphaFoldDB" id="A0A3S9YMJ2"/>
<dbReference type="RefSeq" id="WP_127154787.1">
    <property type="nucleotide sequence ID" value="NZ_CP029042.1"/>
</dbReference>
<dbReference type="InterPro" id="IPR000073">
    <property type="entry name" value="AB_hydrolase_1"/>
</dbReference>
<dbReference type="SUPFAM" id="SSF53474">
    <property type="entry name" value="alpha/beta-Hydrolases"/>
    <property type="match status" value="1"/>
</dbReference>
<dbReference type="Gene3D" id="3.40.50.1820">
    <property type="entry name" value="alpha/beta hydrolase"/>
    <property type="match status" value="1"/>
</dbReference>
<name>A0A3S9YMJ2_9ACTN</name>
<sequence>MPDVAVPAERPAVLHYTEHGQGSPVVLVHGAGGSGATSWGSLPEHLASHHRVLLVDNPGSGGSALPEGPLQLDTLADSIALTAAQAGLERYAVVGYSMGSAIAIRHAVRHPAAVTALALLTGFARPDTRLRLPLHNWQQLMDAEPTLLGRYLLQLSCGPAALDQLDTADLDRLARETAAALPPGTRQHIDLALRIDVRAELRELSVPTLVIAAANDILVTPDHSAALAQGITGSRLTQVRSGHDAPTEQPMAVSNHLRSLLNG</sequence>
<evidence type="ECO:0000313" key="2">
    <source>
        <dbReference type="EMBL" id="AZS76098.1"/>
    </source>
</evidence>
<proteinExistence type="predicted"/>
<keyword evidence="2" id="KW-0378">Hydrolase</keyword>
<dbReference type="PANTHER" id="PTHR43433:SF1">
    <property type="entry name" value="BLL5160 PROTEIN"/>
    <property type="match status" value="1"/>
</dbReference>
<dbReference type="Pfam" id="PF00561">
    <property type="entry name" value="Abhydrolase_1"/>
    <property type="match status" value="1"/>
</dbReference>
<evidence type="ECO:0000313" key="3">
    <source>
        <dbReference type="Proteomes" id="UP000275579"/>
    </source>
</evidence>
<evidence type="ECO:0000259" key="1">
    <source>
        <dbReference type="Pfam" id="PF00561"/>
    </source>
</evidence>
<gene>
    <name evidence="2" type="ORF">DDE74_39265</name>
</gene>
<dbReference type="GO" id="GO:0016787">
    <property type="term" value="F:hydrolase activity"/>
    <property type="evidence" value="ECO:0007669"/>
    <property type="project" value="UniProtKB-KW"/>
</dbReference>
<dbReference type="PRINTS" id="PR00111">
    <property type="entry name" value="ABHYDROLASE"/>
</dbReference>
<feature type="domain" description="AB hydrolase-1" evidence="1">
    <location>
        <begin position="24"/>
        <end position="243"/>
    </location>
</feature>